<comment type="caution">
    <text evidence="1">The sequence shown here is derived from an EMBL/GenBank/DDBJ whole genome shotgun (WGS) entry which is preliminary data.</text>
</comment>
<sequence length="89" mass="10581">MPDLAMIIFLYVTFKTRNWALREMPMANNNLLEKTKMIEKIQKIEDALINPSNNAVQQQNLDLREKFTNHLCQHFKKDLKIDDFSIEND</sequence>
<organism evidence="1 2">
    <name type="scientific">Brachionus plicatilis</name>
    <name type="common">Marine rotifer</name>
    <name type="synonym">Brachionus muelleri</name>
    <dbReference type="NCBI Taxonomy" id="10195"/>
    <lineage>
        <taxon>Eukaryota</taxon>
        <taxon>Metazoa</taxon>
        <taxon>Spiralia</taxon>
        <taxon>Gnathifera</taxon>
        <taxon>Rotifera</taxon>
        <taxon>Eurotatoria</taxon>
        <taxon>Monogononta</taxon>
        <taxon>Pseudotrocha</taxon>
        <taxon>Ploima</taxon>
        <taxon>Brachionidae</taxon>
        <taxon>Brachionus</taxon>
    </lineage>
</organism>
<accession>A0A3M7RY04</accession>
<reference evidence="1 2" key="1">
    <citation type="journal article" date="2018" name="Sci. Rep.">
        <title>Genomic signatures of local adaptation to the degree of environmental predictability in rotifers.</title>
        <authorList>
            <person name="Franch-Gras L."/>
            <person name="Hahn C."/>
            <person name="Garcia-Roger E.M."/>
            <person name="Carmona M.J."/>
            <person name="Serra M."/>
            <person name="Gomez A."/>
        </authorList>
    </citation>
    <scope>NUCLEOTIDE SEQUENCE [LARGE SCALE GENOMIC DNA]</scope>
    <source>
        <strain evidence="1">HYR1</strain>
    </source>
</reference>
<evidence type="ECO:0000313" key="2">
    <source>
        <dbReference type="Proteomes" id="UP000276133"/>
    </source>
</evidence>
<proteinExistence type="predicted"/>
<dbReference type="Proteomes" id="UP000276133">
    <property type="component" value="Unassembled WGS sequence"/>
</dbReference>
<keyword evidence="2" id="KW-1185">Reference proteome</keyword>
<name>A0A3M7RY04_BRAPC</name>
<gene>
    <name evidence="1" type="ORF">BpHYR1_047051</name>
</gene>
<protein>
    <submittedName>
        <fullName evidence="1">Uncharacterized protein</fullName>
    </submittedName>
</protein>
<evidence type="ECO:0000313" key="1">
    <source>
        <dbReference type="EMBL" id="RNA28362.1"/>
    </source>
</evidence>
<dbReference type="EMBL" id="REGN01002401">
    <property type="protein sequence ID" value="RNA28362.1"/>
    <property type="molecule type" value="Genomic_DNA"/>
</dbReference>
<dbReference type="AlphaFoldDB" id="A0A3M7RY04"/>